<organism evidence="3 5">
    <name type="scientific">Achromobacter denitrificans</name>
    <name type="common">Alcaligenes denitrificans</name>
    <dbReference type="NCBI Taxonomy" id="32002"/>
    <lineage>
        <taxon>Bacteria</taxon>
        <taxon>Pseudomonadati</taxon>
        <taxon>Pseudomonadota</taxon>
        <taxon>Betaproteobacteria</taxon>
        <taxon>Burkholderiales</taxon>
        <taxon>Alcaligenaceae</taxon>
        <taxon>Achromobacter</taxon>
    </lineage>
</organism>
<feature type="domain" description="Transglycosylase SLT" evidence="2">
    <location>
        <begin position="486"/>
        <end position="580"/>
    </location>
</feature>
<comment type="similarity">
    <text evidence="1">Belongs to the transglycosylase Slt family.</text>
</comment>
<evidence type="ECO:0000256" key="1">
    <source>
        <dbReference type="ARBA" id="ARBA00007734"/>
    </source>
</evidence>
<proteinExistence type="inferred from homology"/>
<dbReference type="Gene3D" id="1.10.530.10">
    <property type="match status" value="1"/>
</dbReference>
<dbReference type="Pfam" id="PF01464">
    <property type="entry name" value="SLT"/>
    <property type="match status" value="1"/>
</dbReference>
<protein>
    <submittedName>
        <fullName evidence="4">Lytic transglycosylase domain-containing protein</fullName>
        <ecNumber evidence="4">4.2.2.n1</ecNumber>
    </submittedName>
    <submittedName>
        <fullName evidence="3">Transglycosylase SLT domain-containing protein</fullName>
    </submittedName>
</protein>
<gene>
    <name evidence="4" type="ORF">AAIK43_16600</name>
    <name evidence="3" type="ORF">FOC81_18015</name>
</gene>
<evidence type="ECO:0000313" key="5">
    <source>
        <dbReference type="Proteomes" id="UP000509782"/>
    </source>
</evidence>
<dbReference type="InterPro" id="IPR023346">
    <property type="entry name" value="Lysozyme-like_dom_sf"/>
</dbReference>
<dbReference type="AlphaFoldDB" id="A0A6N0JP57"/>
<evidence type="ECO:0000259" key="2">
    <source>
        <dbReference type="Pfam" id="PF01464"/>
    </source>
</evidence>
<dbReference type="InterPro" id="IPR008258">
    <property type="entry name" value="Transglycosylase_SLT_dom_1"/>
</dbReference>
<sequence length="681" mass="70582">MANELAFRISAIDNASKVGNKVGNSFSRIGDRAARMSGRLTSVGKTGATALGKITSSLNSVSQGARTAADRISSIIPGMSALVGLAGAAGVGALAQRWGDLGASLQRTSRQLGMSTRGLQAWHYAAKRAGVTAEQFDQSMLSSQNTIREAAFGANPQAMMLMQRLGVRVSRGKDGQIDYERTQHDILTALGKIKNPAGQRTAADALGMGALLSMIQRGTFDADRAEAGKRGYIFGDEAIERATVFQDKINGLKASTGALANTIGDKLIPVLAPMIEKLRSWLDENRVNIADRFAEAVGKLTSWIASIDWGAWYERVNKIADAFGGWGNALAGIVAIKFAATMAQWGLSLAALVTSLSAARAAALALQATAAGAAGAAGAGAAAGGIGFGTALGGTALAAAAVGAPIALTGAYLQHQMTGTPEGVKQRIADRRARIKELDELIELDPGSAARYQAEKVPLERDIAEYSAKLEQLKGGQPNAMAAALFDNLEKQHGLPQGLLDSVWLQESGRGRNMLSSAGAQGHFQFMPATAKEWGLKDPNNLEESSEAAARYLKWLLGRTGGDVKKALAAYNGGIGNLERLGLEGMPAESQKYYRDVLGRLGQTATPVGLAGGDGGKGAMAGMGAGPGVDGLKDALDASLQKLTLQVNVSAPPGTRVDATSGDGAGMSTRVNYSMGLGAMP</sequence>
<reference evidence="4 6" key="2">
    <citation type="submission" date="2024-05" db="EMBL/GenBank/DDBJ databases">
        <title>Achromobacter denitrificans. BP1, complete genome.</title>
        <authorList>
            <person name="Zhang B."/>
        </authorList>
    </citation>
    <scope>NUCLEOTIDE SEQUENCE [LARGE SCALE GENOMIC DNA]</scope>
    <source>
        <strain evidence="4 6">BP1</strain>
    </source>
</reference>
<evidence type="ECO:0000313" key="3">
    <source>
        <dbReference type="EMBL" id="QKQ48486.1"/>
    </source>
</evidence>
<dbReference type="EC" id="4.2.2.n1" evidence="4"/>
<dbReference type="PANTHER" id="PTHR37423:SF2">
    <property type="entry name" value="MEMBRANE-BOUND LYTIC MUREIN TRANSGLYCOSYLASE C"/>
    <property type="match status" value="1"/>
</dbReference>
<dbReference type="SUPFAM" id="SSF53955">
    <property type="entry name" value="Lysozyme-like"/>
    <property type="match status" value="1"/>
</dbReference>
<dbReference type="RefSeq" id="WP_174716709.1">
    <property type="nucleotide sequence ID" value="NZ_CP054569.1"/>
</dbReference>
<accession>A0A6N0JP57</accession>
<reference evidence="3 5" key="1">
    <citation type="submission" date="2020-05" db="EMBL/GenBank/DDBJ databases">
        <title>FDA dAtabase for Regulatory Grade micrObial Sequences (FDA-ARGOS): Supporting development and validation of Infectious Disease Dx tests.</title>
        <authorList>
            <person name="Sproer C."/>
            <person name="Gronow S."/>
            <person name="Severitt S."/>
            <person name="Schroder I."/>
            <person name="Tallon L."/>
            <person name="Sadzewicz L."/>
            <person name="Zhao X."/>
            <person name="Vavikolanu K."/>
            <person name="Mehta A."/>
            <person name="Aluvathingal J."/>
            <person name="Nadendla S."/>
            <person name="Myers T."/>
            <person name="Yan Y."/>
            <person name="Sichtig H."/>
        </authorList>
    </citation>
    <scope>NUCLEOTIDE SEQUENCE [LARGE SCALE GENOMIC DNA]</scope>
    <source>
        <strain evidence="3 5">FDAARGOS_787</strain>
    </source>
</reference>
<name>A0A6N0JP57_ACHDE</name>
<dbReference type="Proteomes" id="UP000509782">
    <property type="component" value="Chromosome"/>
</dbReference>
<keyword evidence="6" id="KW-1185">Reference proteome</keyword>
<keyword evidence="4" id="KW-0456">Lyase</keyword>
<evidence type="ECO:0000313" key="6">
    <source>
        <dbReference type="Proteomes" id="UP001446337"/>
    </source>
</evidence>
<evidence type="ECO:0000313" key="4">
    <source>
        <dbReference type="EMBL" id="XAN19615.1"/>
    </source>
</evidence>
<dbReference type="EMBL" id="CP154792">
    <property type="protein sequence ID" value="XAN19615.1"/>
    <property type="molecule type" value="Genomic_DNA"/>
</dbReference>
<dbReference type="PANTHER" id="PTHR37423">
    <property type="entry name" value="SOLUBLE LYTIC MUREIN TRANSGLYCOSYLASE-RELATED"/>
    <property type="match status" value="1"/>
</dbReference>
<dbReference type="GO" id="GO:0016829">
    <property type="term" value="F:lyase activity"/>
    <property type="evidence" value="ECO:0007669"/>
    <property type="project" value="UniProtKB-KW"/>
</dbReference>
<dbReference type="Proteomes" id="UP001446337">
    <property type="component" value="Chromosome"/>
</dbReference>
<dbReference type="EMBL" id="CP054569">
    <property type="protein sequence ID" value="QKQ48486.1"/>
    <property type="molecule type" value="Genomic_DNA"/>
</dbReference>
<dbReference type="CDD" id="cd00254">
    <property type="entry name" value="LT-like"/>
    <property type="match status" value="1"/>
</dbReference>